<sequence>MTPSSLSPTVDHAGIRSRSRRWRPLALALLLGLSGSATLLATPMAEAQAAPAAAATSVAAGLHELQSRWANISYQLPESRREDAFDQLYQRATALVAAHPQSAELHTWAGIIRASEAGAGGGLSALSQVKEARQQFEKALAIDPKVLNGSAYTSLGTLYHKVPGWPIAFGDDDKARELLQKGLAVNPDGIDSNYFWADFLHDQGDDAQARQALQKALAAAPRPGRESADAGRRQDIQKLMSQLKS</sequence>
<evidence type="ECO:0000313" key="2">
    <source>
        <dbReference type="EMBL" id="XCJ78605.1"/>
    </source>
</evidence>
<dbReference type="EMBL" id="CP159578">
    <property type="protein sequence ID" value="XCJ78605.1"/>
    <property type="molecule type" value="Genomic_DNA"/>
</dbReference>
<evidence type="ECO:0008006" key="3">
    <source>
        <dbReference type="Google" id="ProtNLM"/>
    </source>
</evidence>
<dbReference type="Gene3D" id="1.25.40.10">
    <property type="entry name" value="Tetratricopeptide repeat domain"/>
    <property type="match status" value="1"/>
</dbReference>
<dbReference type="InterPro" id="IPR011990">
    <property type="entry name" value="TPR-like_helical_dom_sf"/>
</dbReference>
<dbReference type="SUPFAM" id="SSF48452">
    <property type="entry name" value="TPR-like"/>
    <property type="match status" value="1"/>
</dbReference>
<protein>
    <recommendedName>
        <fullName evidence="3">Tetratricopeptide repeat protein</fullName>
    </recommendedName>
</protein>
<reference evidence="2" key="1">
    <citation type="submission" date="2024-06" db="EMBL/GenBank/DDBJ databases">
        <title>Complete genome of Salinicola endophyticus HNIBRBA4755.</title>
        <authorList>
            <person name="Shin S.Y."/>
            <person name="Kang H."/>
            <person name="Song J."/>
        </authorList>
    </citation>
    <scope>NUCLEOTIDE SEQUENCE</scope>
    <source>
        <strain evidence="2">HNIBRBA4755</strain>
    </source>
</reference>
<name>A0AB74UD45_9GAMM</name>
<dbReference type="AlphaFoldDB" id="A0AB74UD45"/>
<feature type="compositionally biased region" description="Low complexity" evidence="1">
    <location>
        <begin position="211"/>
        <end position="222"/>
    </location>
</feature>
<gene>
    <name evidence="2" type="ORF">ABV408_14340</name>
</gene>
<feature type="region of interest" description="Disordered" evidence="1">
    <location>
        <begin position="211"/>
        <end position="245"/>
    </location>
</feature>
<dbReference type="RefSeq" id="WP_353979583.1">
    <property type="nucleotide sequence ID" value="NZ_CP159578.1"/>
</dbReference>
<evidence type="ECO:0000256" key="1">
    <source>
        <dbReference type="SAM" id="MobiDB-lite"/>
    </source>
</evidence>
<feature type="compositionally biased region" description="Basic and acidic residues" evidence="1">
    <location>
        <begin position="223"/>
        <end position="236"/>
    </location>
</feature>
<organism evidence="2">
    <name type="scientific">Salinicola endophyticus</name>
    <dbReference type="NCBI Taxonomy" id="1949083"/>
    <lineage>
        <taxon>Bacteria</taxon>
        <taxon>Pseudomonadati</taxon>
        <taxon>Pseudomonadota</taxon>
        <taxon>Gammaproteobacteria</taxon>
        <taxon>Oceanospirillales</taxon>
        <taxon>Halomonadaceae</taxon>
        <taxon>Salinicola</taxon>
    </lineage>
</organism>
<accession>A0AB74UD45</accession>
<proteinExistence type="predicted"/>